<organism evidence="10 11">
    <name type="scientific">Opisthorchis felineus</name>
    <dbReference type="NCBI Taxonomy" id="147828"/>
    <lineage>
        <taxon>Eukaryota</taxon>
        <taxon>Metazoa</taxon>
        <taxon>Spiralia</taxon>
        <taxon>Lophotrochozoa</taxon>
        <taxon>Platyhelminthes</taxon>
        <taxon>Trematoda</taxon>
        <taxon>Digenea</taxon>
        <taxon>Opisthorchiida</taxon>
        <taxon>Opisthorchiata</taxon>
        <taxon>Opisthorchiidae</taxon>
        <taxon>Opisthorchis</taxon>
    </lineage>
</organism>
<dbReference type="FunFam" id="3.30.160.60:FF:001450">
    <property type="entry name" value="zinc finger protein 774"/>
    <property type="match status" value="1"/>
</dbReference>
<keyword evidence="4 8" id="KW-0863">Zinc-finger</keyword>
<keyword evidence="2" id="KW-0479">Metal-binding</keyword>
<dbReference type="GO" id="GO:0000978">
    <property type="term" value="F:RNA polymerase II cis-regulatory region sequence-specific DNA binding"/>
    <property type="evidence" value="ECO:0007669"/>
    <property type="project" value="InterPro"/>
</dbReference>
<evidence type="ECO:0000256" key="7">
    <source>
        <dbReference type="ARBA" id="ARBA00023242"/>
    </source>
</evidence>
<keyword evidence="6" id="KW-0238">DNA-binding</keyword>
<dbReference type="Pfam" id="PF00096">
    <property type="entry name" value="zf-C2H2"/>
    <property type="match status" value="2"/>
</dbReference>
<evidence type="ECO:0000313" key="10">
    <source>
        <dbReference type="EMBL" id="TGZ64414.1"/>
    </source>
</evidence>
<dbReference type="PROSITE" id="PS50157">
    <property type="entry name" value="ZINC_FINGER_C2H2_2"/>
    <property type="match status" value="2"/>
</dbReference>
<dbReference type="GO" id="GO:0008270">
    <property type="term" value="F:zinc ion binding"/>
    <property type="evidence" value="ECO:0007669"/>
    <property type="project" value="UniProtKB-KW"/>
</dbReference>
<comment type="caution">
    <text evidence="10">The sequence shown here is derived from an EMBL/GenBank/DDBJ whole genome shotgun (WGS) entry which is preliminary data.</text>
</comment>
<evidence type="ECO:0000256" key="1">
    <source>
        <dbReference type="ARBA" id="ARBA00004123"/>
    </source>
</evidence>
<sequence length="322" mass="36426">MMMMMNNPGLMGKANHKVDYSSLVSSVLHPVRNVRLCGKVQTERCFTNCVKLSDELSLEQLVKRFPETWGSSRASQLREINDGSYFGVTNVSDKYPMNLSCRRENGDTASTDSVANTNLNTRNKSDVSIQKAAHQKHTYNYLSSNPSLPTGFMPLLGNVKVETKYPVERGASFLQRTIPPEPTASVSMGYNYTKLFSTTVSKAARKCLFHGERENSNNDIIGRDEMVHPTRQVTPRVPYKPSDFSSNLTIVRSGSEHPDQCFICRVCHKSFPRAANLNRHLRTHTGEQPYHCPHCERSFSISSNMQRHVRNIHNRTTETPQL</sequence>
<evidence type="ECO:0000256" key="4">
    <source>
        <dbReference type="ARBA" id="ARBA00022771"/>
    </source>
</evidence>
<evidence type="ECO:0000256" key="3">
    <source>
        <dbReference type="ARBA" id="ARBA00022737"/>
    </source>
</evidence>
<dbReference type="GO" id="GO:0000981">
    <property type="term" value="F:DNA-binding transcription factor activity, RNA polymerase II-specific"/>
    <property type="evidence" value="ECO:0007669"/>
    <property type="project" value="InterPro"/>
</dbReference>
<dbReference type="GO" id="GO:0000785">
    <property type="term" value="C:chromatin"/>
    <property type="evidence" value="ECO:0007669"/>
    <property type="project" value="TreeGrafter"/>
</dbReference>
<evidence type="ECO:0000256" key="8">
    <source>
        <dbReference type="PROSITE-ProRule" id="PRU00042"/>
    </source>
</evidence>
<gene>
    <name evidence="10" type="ORF">CRM22_006375</name>
</gene>
<dbReference type="STRING" id="147828.A0A4V3SEF4"/>
<comment type="subcellular location">
    <subcellularLocation>
        <location evidence="1">Nucleus</location>
    </subcellularLocation>
</comment>
<dbReference type="AlphaFoldDB" id="A0A4V3SEF4"/>
<feature type="domain" description="C2H2-type" evidence="9">
    <location>
        <begin position="290"/>
        <end position="318"/>
    </location>
</feature>
<evidence type="ECO:0000256" key="5">
    <source>
        <dbReference type="ARBA" id="ARBA00022833"/>
    </source>
</evidence>
<dbReference type="SMART" id="SM00355">
    <property type="entry name" value="ZnF_C2H2"/>
    <property type="match status" value="2"/>
</dbReference>
<dbReference type="SUPFAM" id="SSF57667">
    <property type="entry name" value="beta-beta-alpha zinc fingers"/>
    <property type="match status" value="1"/>
</dbReference>
<protein>
    <recommendedName>
        <fullName evidence="9">C2H2-type domain-containing protein</fullName>
    </recommendedName>
</protein>
<proteinExistence type="predicted"/>
<dbReference type="InterPro" id="IPR013087">
    <property type="entry name" value="Znf_C2H2_type"/>
</dbReference>
<keyword evidence="3" id="KW-0677">Repeat</keyword>
<dbReference type="InterPro" id="IPR051059">
    <property type="entry name" value="VerF-like"/>
</dbReference>
<dbReference type="EMBL" id="SJOL01006745">
    <property type="protein sequence ID" value="TGZ64414.1"/>
    <property type="molecule type" value="Genomic_DNA"/>
</dbReference>
<keyword evidence="11" id="KW-1185">Reference proteome</keyword>
<dbReference type="Proteomes" id="UP000308267">
    <property type="component" value="Unassembled WGS sequence"/>
</dbReference>
<dbReference type="PANTHER" id="PTHR40626">
    <property type="entry name" value="MIP31509P"/>
    <property type="match status" value="1"/>
</dbReference>
<evidence type="ECO:0000259" key="9">
    <source>
        <dbReference type="PROSITE" id="PS50157"/>
    </source>
</evidence>
<dbReference type="OrthoDB" id="3437960at2759"/>
<keyword evidence="5" id="KW-0862">Zinc</keyword>
<evidence type="ECO:0000313" key="11">
    <source>
        <dbReference type="Proteomes" id="UP000308267"/>
    </source>
</evidence>
<dbReference type="InterPro" id="IPR036236">
    <property type="entry name" value="Znf_C2H2_sf"/>
</dbReference>
<evidence type="ECO:0000256" key="6">
    <source>
        <dbReference type="ARBA" id="ARBA00023125"/>
    </source>
</evidence>
<reference evidence="10 11" key="1">
    <citation type="journal article" date="2019" name="BMC Genomics">
        <title>New insights from Opisthorchis felineus genome: update on genomics of the epidemiologically important liver flukes.</title>
        <authorList>
            <person name="Ershov N.I."/>
            <person name="Mordvinov V.A."/>
            <person name="Prokhortchouk E.B."/>
            <person name="Pakharukova M.Y."/>
            <person name="Gunbin K.V."/>
            <person name="Ustyantsev K."/>
            <person name="Genaev M.A."/>
            <person name="Blinov A.G."/>
            <person name="Mazur A."/>
            <person name="Boulygina E."/>
            <person name="Tsygankova S."/>
            <person name="Khrameeva E."/>
            <person name="Chekanov N."/>
            <person name="Fan G."/>
            <person name="Xiao A."/>
            <person name="Zhang H."/>
            <person name="Xu X."/>
            <person name="Yang H."/>
            <person name="Solovyev V."/>
            <person name="Lee S.M."/>
            <person name="Liu X."/>
            <person name="Afonnikov D.A."/>
            <person name="Skryabin K.G."/>
        </authorList>
    </citation>
    <scope>NUCLEOTIDE SEQUENCE [LARGE SCALE GENOMIC DNA]</scope>
    <source>
        <strain evidence="10">AK-0245</strain>
        <tissue evidence="10">Whole organism</tissue>
    </source>
</reference>
<dbReference type="Gene3D" id="3.30.160.60">
    <property type="entry name" value="Classic Zinc Finger"/>
    <property type="match status" value="2"/>
</dbReference>
<dbReference type="PANTHER" id="PTHR40626:SF11">
    <property type="entry name" value="ZINC FINGER PROTEIN YPR022C"/>
    <property type="match status" value="1"/>
</dbReference>
<dbReference type="FunFam" id="3.30.160.60:FF:000690">
    <property type="entry name" value="Zinc finger protein 354C"/>
    <property type="match status" value="1"/>
</dbReference>
<dbReference type="PROSITE" id="PS00028">
    <property type="entry name" value="ZINC_FINGER_C2H2_1"/>
    <property type="match status" value="2"/>
</dbReference>
<name>A0A4V3SEF4_OPIFE</name>
<accession>A0A4V3SEF4</accession>
<feature type="domain" description="C2H2-type" evidence="9">
    <location>
        <begin position="262"/>
        <end position="289"/>
    </location>
</feature>
<keyword evidence="7" id="KW-0539">Nucleus</keyword>
<evidence type="ECO:0000256" key="2">
    <source>
        <dbReference type="ARBA" id="ARBA00022723"/>
    </source>
</evidence>
<dbReference type="GO" id="GO:0005634">
    <property type="term" value="C:nucleus"/>
    <property type="evidence" value="ECO:0007669"/>
    <property type="project" value="UniProtKB-SubCell"/>
</dbReference>